<name>A0A8S1R1K9_9CILI</name>
<feature type="coiled-coil region" evidence="1">
    <location>
        <begin position="122"/>
        <end position="149"/>
    </location>
</feature>
<reference evidence="2" key="1">
    <citation type="submission" date="2021-01" db="EMBL/GenBank/DDBJ databases">
        <authorList>
            <consortium name="Genoscope - CEA"/>
            <person name="William W."/>
        </authorList>
    </citation>
    <scope>NUCLEOTIDE SEQUENCE</scope>
</reference>
<keyword evidence="3" id="KW-1185">Reference proteome</keyword>
<gene>
    <name evidence="2" type="ORF">PSON_ATCC_30995.1.T1350135</name>
</gene>
<evidence type="ECO:0000313" key="2">
    <source>
        <dbReference type="EMBL" id="CAD8121991.1"/>
    </source>
</evidence>
<protein>
    <submittedName>
        <fullName evidence="2">Uncharacterized protein</fullName>
    </submittedName>
</protein>
<dbReference type="OrthoDB" id="338816at2759"/>
<comment type="caution">
    <text evidence="2">The sequence shown here is derived from an EMBL/GenBank/DDBJ whole genome shotgun (WGS) entry which is preliminary data.</text>
</comment>
<accession>A0A8S1R1K9</accession>
<dbReference type="Proteomes" id="UP000692954">
    <property type="component" value="Unassembled WGS sequence"/>
</dbReference>
<proteinExistence type="predicted"/>
<dbReference type="EMBL" id="CAJJDN010000135">
    <property type="protein sequence ID" value="CAD8121991.1"/>
    <property type="molecule type" value="Genomic_DNA"/>
</dbReference>
<sequence>MKRKECLFERQQHKLINNWINCGRIVSLQEGDESCLFFVNSIMKKGDVLIDDSNFPYMELKTLYSKAVFHKENYQIYTKEIFINQILLMIKQIIIRQEKMFSKYNNFVYALQCSFNWRRKVMQNRQMNLDEAKQILKNAEIEQKKKNGKTTHLVENKNYQYLYNEIITNLNEGSKKESKKIEQKIKQE</sequence>
<dbReference type="AlphaFoldDB" id="A0A8S1R1K9"/>
<organism evidence="2 3">
    <name type="scientific">Paramecium sonneborni</name>
    <dbReference type="NCBI Taxonomy" id="65129"/>
    <lineage>
        <taxon>Eukaryota</taxon>
        <taxon>Sar</taxon>
        <taxon>Alveolata</taxon>
        <taxon>Ciliophora</taxon>
        <taxon>Intramacronucleata</taxon>
        <taxon>Oligohymenophorea</taxon>
        <taxon>Peniculida</taxon>
        <taxon>Parameciidae</taxon>
        <taxon>Paramecium</taxon>
    </lineage>
</organism>
<keyword evidence="1" id="KW-0175">Coiled coil</keyword>
<evidence type="ECO:0000256" key="1">
    <source>
        <dbReference type="SAM" id="Coils"/>
    </source>
</evidence>
<evidence type="ECO:0000313" key="3">
    <source>
        <dbReference type="Proteomes" id="UP000692954"/>
    </source>
</evidence>